<evidence type="ECO:0000313" key="2">
    <source>
        <dbReference type="Proteomes" id="UP000024635"/>
    </source>
</evidence>
<keyword evidence="2" id="KW-1185">Reference proteome</keyword>
<name>A0A016VGJ8_9BILA</name>
<gene>
    <name evidence="1" type="primary">Acey_s0011.g1440</name>
    <name evidence="1" type="ORF">Y032_0011g1440</name>
</gene>
<dbReference type="OrthoDB" id="5912733at2759"/>
<reference evidence="2" key="1">
    <citation type="journal article" date="2015" name="Nat. Genet.">
        <title>The genome and transcriptome of the zoonotic hookworm Ancylostoma ceylanicum identify infection-specific gene families.</title>
        <authorList>
            <person name="Schwarz E.M."/>
            <person name="Hu Y."/>
            <person name="Antoshechkin I."/>
            <person name="Miller M.M."/>
            <person name="Sternberg P.W."/>
            <person name="Aroian R.V."/>
        </authorList>
    </citation>
    <scope>NUCLEOTIDE SEQUENCE</scope>
    <source>
        <strain evidence="2">HY135</strain>
    </source>
</reference>
<proteinExistence type="predicted"/>
<organism evidence="1 2">
    <name type="scientific">Ancylostoma ceylanicum</name>
    <dbReference type="NCBI Taxonomy" id="53326"/>
    <lineage>
        <taxon>Eukaryota</taxon>
        <taxon>Metazoa</taxon>
        <taxon>Ecdysozoa</taxon>
        <taxon>Nematoda</taxon>
        <taxon>Chromadorea</taxon>
        <taxon>Rhabditida</taxon>
        <taxon>Rhabditina</taxon>
        <taxon>Rhabditomorpha</taxon>
        <taxon>Strongyloidea</taxon>
        <taxon>Ancylostomatidae</taxon>
        <taxon>Ancylostomatinae</taxon>
        <taxon>Ancylostoma</taxon>
    </lineage>
</organism>
<protein>
    <submittedName>
        <fullName evidence="1">Uncharacterized protein</fullName>
    </submittedName>
</protein>
<dbReference type="STRING" id="53326.A0A016VGJ8"/>
<evidence type="ECO:0000313" key="1">
    <source>
        <dbReference type="EMBL" id="EYC25883.1"/>
    </source>
</evidence>
<accession>A0A016VGJ8</accession>
<dbReference type="Proteomes" id="UP000024635">
    <property type="component" value="Unassembled WGS sequence"/>
</dbReference>
<dbReference type="EMBL" id="JARK01001347">
    <property type="protein sequence ID" value="EYC25883.1"/>
    <property type="molecule type" value="Genomic_DNA"/>
</dbReference>
<comment type="caution">
    <text evidence="1">The sequence shown here is derived from an EMBL/GenBank/DDBJ whole genome shotgun (WGS) entry which is preliminary data.</text>
</comment>
<sequence length="239" mass="27034">MLGVALGNTPERACAKREGRLGPTVIPLPQRRETAHAIRLSFRQGLYMKSDPIGCDELSDFFSQEFMYLLLLELYKYSPVLARNLSTLIAGEGRWIRLLQPQNMRAFAAIVLASPMSHYEKNKKMYCHPIVWFHEVINDTETVLTSLFNEIGIPLSCVPDAVQCKNRDSQEGSFLSSQNLTHIKANQRSAWAKDLHGNSRIMNEYQFERAAQSAKLKIAIVTVVEKNTSHTEYVQAMGS</sequence>
<dbReference type="AlphaFoldDB" id="A0A016VGJ8"/>